<reference evidence="2" key="1">
    <citation type="submission" date="2021-11" db="EMBL/GenBank/DDBJ databases">
        <authorList>
            <person name="Schell T."/>
        </authorList>
    </citation>
    <scope>NUCLEOTIDE SEQUENCE</scope>
    <source>
        <strain evidence="2">M5</strain>
    </source>
</reference>
<evidence type="ECO:0000256" key="1">
    <source>
        <dbReference type="SAM" id="MobiDB-lite"/>
    </source>
</evidence>
<accession>A0A8J2REE1</accession>
<evidence type="ECO:0000313" key="2">
    <source>
        <dbReference type="EMBL" id="CAH0101049.1"/>
    </source>
</evidence>
<feature type="compositionally biased region" description="Pro residues" evidence="1">
    <location>
        <begin position="26"/>
        <end position="49"/>
    </location>
</feature>
<proteinExistence type="predicted"/>
<sequence length="70" mass="7009">MAGADEFFRLTGSSRAEAPRFCNKLDPPPLPVGLDDPTPPAAAPPPPVPTEVAAATETTAAAAADVATLP</sequence>
<keyword evidence="3" id="KW-1185">Reference proteome</keyword>
<organism evidence="2 3">
    <name type="scientific">Daphnia galeata</name>
    <dbReference type="NCBI Taxonomy" id="27404"/>
    <lineage>
        <taxon>Eukaryota</taxon>
        <taxon>Metazoa</taxon>
        <taxon>Ecdysozoa</taxon>
        <taxon>Arthropoda</taxon>
        <taxon>Crustacea</taxon>
        <taxon>Branchiopoda</taxon>
        <taxon>Diplostraca</taxon>
        <taxon>Cladocera</taxon>
        <taxon>Anomopoda</taxon>
        <taxon>Daphniidae</taxon>
        <taxon>Daphnia</taxon>
    </lineage>
</organism>
<comment type="caution">
    <text evidence="2">The sequence shown here is derived from an EMBL/GenBank/DDBJ whole genome shotgun (WGS) entry which is preliminary data.</text>
</comment>
<gene>
    <name evidence="2" type="ORF">DGAL_LOCUS3348</name>
</gene>
<protein>
    <submittedName>
        <fullName evidence="2">Uncharacterized protein</fullName>
    </submittedName>
</protein>
<name>A0A8J2REE1_9CRUS</name>
<dbReference type="AlphaFoldDB" id="A0A8J2REE1"/>
<feature type="region of interest" description="Disordered" evidence="1">
    <location>
        <begin position="1"/>
        <end position="52"/>
    </location>
</feature>
<dbReference type="Proteomes" id="UP000789390">
    <property type="component" value="Unassembled WGS sequence"/>
</dbReference>
<dbReference type="EMBL" id="CAKKLH010000049">
    <property type="protein sequence ID" value="CAH0101049.1"/>
    <property type="molecule type" value="Genomic_DNA"/>
</dbReference>
<evidence type="ECO:0000313" key="3">
    <source>
        <dbReference type="Proteomes" id="UP000789390"/>
    </source>
</evidence>